<evidence type="ECO:0000256" key="14">
    <source>
        <dbReference type="RuleBase" id="RU003914"/>
    </source>
</evidence>
<dbReference type="AlphaFoldDB" id="A0A1I7H4E0"/>
<comment type="function">
    <text evidence="10 12">Involved in protein export. Acts as a chaperone by maintaining the newly synthesized protein in an open conformation. Functions as a peptidyl-prolyl cis-trans isomerase.</text>
</comment>
<dbReference type="EMBL" id="FPBT01000012">
    <property type="protein sequence ID" value="SFU55531.1"/>
    <property type="molecule type" value="Genomic_DNA"/>
</dbReference>
<dbReference type="GO" id="GO:0003755">
    <property type="term" value="F:peptidyl-prolyl cis-trans isomerase activity"/>
    <property type="evidence" value="ECO:0007669"/>
    <property type="project" value="UniProtKB-UniRule"/>
</dbReference>
<dbReference type="InterPro" id="IPR027304">
    <property type="entry name" value="Trigger_fact/SurA_dom_sf"/>
</dbReference>
<dbReference type="InterPro" id="IPR008880">
    <property type="entry name" value="Trigger_fac_C"/>
</dbReference>
<keyword evidence="9 12" id="KW-0131">Cell cycle</keyword>
<dbReference type="GO" id="GO:0015031">
    <property type="term" value="P:protein transport"/>
    <property type="evidence" value="ECO:0007669"/>
    <property type="project" value="UniProtKB-UniRule"/>
</dbReference>
<dbReference type="RefSeq" id="WP_090163490.1">
    <property type="nucleotide sequence ID" value="NZ_CACWQI010000044.1"/>
</dbReference>
<protein>
    <recommendedName>
        <fullName evidence="4 12">Trigger factor</fullName>
        <shortName evidence="12">TF</shortName>
        <ecNumber evidence="3 12">5.2.1.8</ecNumber>
    </recommendedName>
    <alternativeName>
        <fullName evidence="11 12">PPIase</fullName>
    </alternativeName>
</protein>
<dbReference type="STRING" id="155865.SAMN05216515_11354"/>
<name>A0A1I7H4E0_9FIRM</name>
<dbReference type="Gene3D" id="3.10.50.40">
    <property type="match status" value="1"/>
</dbReference>
<evidence type="ECO:0000313" key="17">
    <source>
        <dbReference type="EMBL" id="SFU55531.1"/>
    </source>
</evidence>
<dbReference type="Proteomes" id="UP000198817">
    <property type="component" value="Unassembled WGS sequence"/>
</dbReference>
<evidence type="ECO:0000256" key="15">
    <source>
        <dbReference type="SAM" id="MobiDB-lite"/>
    </source>
</evidence>
<keyword evidence="5 12" id="KW-0132">Cell division</keyword>
<evidence type="ECO:0000256" key="1">
    <source>
        <dbReference type="ARBA" id="ARBA00000971"/>
    </source>
</evidence>
<comment type="catalytic activity">
    <reaction evidence="1 12 13">
        <text>[protein]-peptidylproline (omega=180) = [protein]-peptidylproline (omega=0)</text>
        <dbReference type="Rhea" id="RHEA:16237"/>
        <dbReference type="Rhea" id="RHEA-COMP:10747"/>
        <dbReference type="Rhea" id="RHEA-COMP:10748"/>
        <dbReference type="ChEBI" id="CHEBI:83833"/>
        <dbReference type="ChEBI" id="CHEBI:83834"/>
        <dbReference type="EC" id="5.2.1.8"/>
    </reaction>
</comment>
<evidence type="ECO:0000256" key="9">
    <source>
        <dbReference type="ARBA" id="ARBA00023306"/>
    </source>
</evidence>
<dbReference type="GO" id="GO:0051083">
    <property type="term" value="P:'de novo' cotranslational protein folding"/>
    <property type="evidence" value="ECO:0007669"/>
    <property type="project" value="TreeGrafter"/>
</dbReference>
<dbReference type="EC" id="5.2.1.8" evidence="3 12"/>
<dbReference type="SUPFAM" id="SSF109998">
    <property type="entry name" value="Triger factor/SurA peptide-binding domain-like"/>
    <property type="match status" value="1"/>
</dbReference>
<organism evidence="17 18">
    <name type="scientific">Eubacterium pyruvativorans</name>
    <dbReference type="NCBI Taxonomy" id="155865"/>
    <lineage>
        <taxon>Bacteria</taxon>
        <taxon>Bacillati</taxon>
        <taxon>Bacillota</taxon>
        <taxon>Clostridia</taxon>
        <taxon>Eubacteriales</taxon>
        <taxon>Eubacteriaceae</taxon>
        <taxon>Eubacterium</taxon>
    </lineage>
</organism>
<dbReference type="SUPFAM" id="SSF54534">
    <property type="entry name" value="FKBP-like"/>
    <property type="match status" value="1"/>
</dbReference>
<dbReference type="Gene3D" id="1.10.3120.10">
    <property type="entry name" value="Trigger factor, C-terminal domain"/>
    <property type="match status" value="1"/>
</dbReference>
<evidence type="ECO:0000256" key="13">
    <source>
        <dbReference type="PROSITE-ProRule" id="PRU00277"/>
    </source>
</evidence>
<dbReference type="InterPro" id="IPR036611">
    <property type="entry name" value="Trigger_fac_ribosome-bd_sf"/>
</dbReference>
<evidence type="ECO:0000256" key="5">
    <source>
        <dbReference type="ARBA" id="ARBA00022618"/>
    </source>
</evidence>
<evidence type="ECO:0000256" key="7">
    <source>
        <dbReference type="ARBA" id="ARBA00023186"/>
    </source>
</evidence>
<feature type="compositionally biased region" description="Acidic residues" evidence="15">
    <location>
        <begin position="439"/>
        <end position="449"/>
    </location>
</feature>
<sequence length="449" mass="51020">MNTTIISNENNEAKFTIEYTAEEFDKAVNAAYQKNKGRFQINGFRKGKAPRKIIESHYGEGIFFEDAINDLFGQGYPKAVDELDLEVIDQPEVDFSEVGHGKPLTMTMTVALYPTVEVKDYNGLDIEQVQYTITDEDVEKEIENLQKRNARTVSVERPVQNGDTVVLDYAGFVGEDQFEGGTAENQELKIGSGMFIPGFEDQLVGAEKDAKVDVNVTFPENYQAKELAGKDATFHCTIHEIKEEQLPELNDEFAQDVSEFDTLDELKEDTKKNLQRSLDDQSVEDAKTKLIDALREKNEIEVPHAMVEDELNNMMNEFDQQLRYQGMSLDLYLQYTGGSMDDFRSQAKEDAEKRVASRIIIRSIADKEGIGVTEDELNEELQKVADQYKMSLEDFRKAIGKDAERMFRTDIQVRKTIDQLFENANVTKVDPPAPKAEEETADEAEKTEE</sequence>
<dbReference type="PROSITE" id="PS50059">
    <property type="entry name" value="FKBP_PPIASE"/>
    <property type="match status" value="1"/>
</dbReference>
<dbReference type="FunFam" id="3.10.50.40:FF:000001">
    <property type="entry name" value="Trigger factor"/>
    <property type="match status" value="1"/>
</dbReference>
<evidence type="ECO:0000313" key="18">
    <source>
        <dbReference type="Proteomes" id="UP000198817"/>
    </source>
</evidence>
<dbReference type="SUPFAM" id="SSF102735">
    <property type="entry name" value="Trigger factor ribosome-binding domain"/>
    <property type="match status" value="1"/>
</dbReference>
<dbReference type="Pfam" id="PF00254">
    <property type="entry name" value="FKBP_C"/>
    <property type="match status" value="1"/>
</dbReference>
<keyword evidence="8 12" id="KW-0413">Isomerase</keyword>
<evidence type="ECO:0000259" key="16">
    <source>
        <dbReference type="PROSITE" id="PS50059"/>
    </source>
</evidence>
<dbReference type="HAMAP" id="MF_00303">
    <property type="entry name" value="Trigger_factor_Tig"/>
    <property type="match status" value="1"/>
</dbReference>
<dbReference type="PIRSF" id="PIRSF003095">
    <property type="entry name" value="Trigger_factor"/>
    <property type="match status" value="1"/>
</dbReference>
<dbReference type="InterPro" id="IPR046357">
    <property type="entry name" value="PPIase_dom_sf"/>
</dbReference>
<dbReference type="InterPro" id="IPR005215">
    <property type="entry name" value="Trig_fac"/>
</dbReference>
<evidence type="ECO:0000256" key="3">
    <source>
        <dbReference type="ARBA" id="ARBA00013194"/>
    </source>
</evidence>
<evidence type="ECO:0000256" key="11">
    <source>
        <dbReference type="ARBA" id="ARBA00029986"/>
    </source>
</evidence>
<dbReference type="OrthoDB" id="9767721at2"/>
<comment type="domain">
    <text evidence="12">Consists of 3 domains; the N-terminus binds the ribosome, the middle domain has PPIase activity, while the C-terminus has intrinsic chaperone activity on its own.</text>
</comment>
<dbReference type="Gene3D" id="3.30.70.1050">
    <property type="entry name" value="Trigger factor ribosome-binding domain"/>
    <property type="match status" value="1"/>
</dbReference>
<dbReference type="Pfam" id="PF05697">
    <property type="entry name" value="Trigger_N"/>
    <property type="match status" value="1"/>
</dbReference>
<dbReference type="GO" id="GO:0044183">
    <property type="term" value="F:protein folding chaperone"/>
    <property type="evidence" value="ECO:0007669"/>
    <property type="project" value="TreeGrafter"/>
</dbReference>
<dbReference type="InterPro" id="IPR037041">
    <property type="entry name" value="Trigger_fac_C_sf"/>
</dbReference>
<keyword evidence="7 12" id="KW-0143">Chaperone</keyword>
<dbReference type="InterPro" id="IPR001179">
    <property type="entry name" value="PPIase_FKBP_dom"/>
</dbReference>
<dbReference type="PANTHER" id="PTHR30560">
    <property type="entry name" value="TRIGGER FACTOR CHAPERONE AND PEPTIDYL-PROLYL CIS/TRANS ISOMERASE"/>
    <property type="match status" value="1"/>
</dbReference>
<evidence type="ECO:0000256" key="6">
    <source>
        <dbReference type="ARBA" id="ARBA00023110"/>
    </source>
</evidence>
<dbReference type="GO" id="GO:0043022">
    <property type="term" value="F:ribosome binding"/>
    <property type="evidence" value="ECO:0007669"/>
    <property type="project" value="TreeGrafter"/>
</dbReference>
<evidence type="ECO:0000256" key="8">
    <source>
        <dbReference type="ARBA" id="ARBA00023235"/>
    </source>
</evidence>
<dbReference type="Pfam" id="PF05698">
    <property type="entry name" value="Trigger_C"/>
    <property type="match status" value="1"/>
</dbReference>
<accession>A0A1I7H4E0</accession>
<feature type="domain" description="PPIase FKBP-type" evidence="16">
    <location>
        <begin position="162"/>
        <end position="244"/>
    </location>
</feature>
<proteinExistence type="inferred from homology"/>
<reference evidence="17 18" key="1">
    <citation type="submission" date="2016-10" db="EMBL/GenBank/DDBJ databases">
        <authorList>
            <person name="de Groot N.N."/>
        </authorList>
    </citation>
    <scope>NUCLEOTIDE SEQUENCE [LARGE SCALE GENOMIC DNA]</scope>
    <source>
        <strain evidence="17 18">KHGC13</strain>
    </source>
</reference>
<keyword evidence="6 12" id="KW-0697">Rotamase</keyword>
<dbReference type="GO" id="GO:0005737">
    <property type="term" value="C:cytoplasm"/>
    <property type="evidence" value="ECO:0007669"/>
    <property type="project" value="UniProtKB-SubCell"/>
</dbReference>
<keyword evidence="18" id="KW-1185">Reference proteome</keyword>
<evidence type="ECO:0000256" key="12">
    <source>
        <dbReference type="HAMAP-Rule" id="MF_00303"/>
    </source>
</evidence>
<dbReference type="GeneID" id="78354620"/>
<dbReference type="GO" id="GO:0051301">
    <property type="term" value="P:cell division"/>
    <property type="evidence" value="ECO:0007669"/>
    <property type="project" value="UniProtKB-KW"/>
</dbReference>
<feature type="region of interest" description="Disordered" evidence="15">
    <location>
        <begin position="424"/>
        <end position="449"/>
    </location>
</feature>
<evidence type="ECO:0000256" key="4">
    <source>
        <dbReference type="ARBA" id="ARBA00016902"/>
    </source>
</evidence>
<dbReference type="GO" id="GO:0043335">
    <property type="term" value="P:protein unfolding"/>
    <property type="evidence" value="ECO:0007669"/>
    <property type="project" value="TreeGrafter"/>
</dbReference>
<dbReference type="PANTHER" id="PTHR30560:SF3">
    <property type="entry name" value="TRIGGER FACTOR-LIKE PROTEIN TIG, CHLOROPLASTIC"/>
    <property type="match status" value="1"/>
</dbReference>
<gene>
    <name evidence="12" type="primary">tig</name>
    <name evidence="17" type="ORF">SAMN05216508_1125</name>
</gene>
<evidence type="ECO:0000256" key="2">
    <source>
        <dbReference type="ARBA" id="ARBA00005464"/>
    </source>
</evidence>
<dbReference type="InterPro" id="IPR008881">
    <property type="entry name" value="Trigger_fac_ribosome-bd_bac"/>
</dbReference>
<comment type="similarity">
    <text evidence="2 12 14">Belongs to the FKBP-type PPIase family. Tig subfamily.</text>
</comment>
<keyword evidence="12" id="KW-0963">Cytoplasm</keyword>
<dbReference type="NCBIfam" id="TIGR00115">
    <property type="entry name" value="tig"/>
    <property type="match status" value="1"/>
</dbReference>
<evidence type="ECO:0000256" key="10">
    <source>
        <dbReference type="ARBA" id="ARBA00024849"/>
    </source>
</evidence>
<comment type="subcellular location">
    <subcellularLocation>
        <location evidence="12">Cytoplasm</location>
    </subcellularLocation>
    <text evidence="12">About half TF is bound to the ribosome near the polypeptide exit tunnel while the other half is free in the cytoplasm.</text>
</comment>